<dbReference type="OrthoDB" id="3801989at2"/>
<protein>
    <submittedName>
        <fullName evidence="2">Uncharacterized protein</fullName>
    </submittedName>
</protein>
<evidence type="ECO:0000313" key="2">
    <source>
        <dbReference type="EMBL" id="TDD57462.1"/>
    </source>
</evidence>
<name>A0A4R4ZKZ6_9ACTN</name>
<dbReference type="RefSeq" id="WP_132170980.1">
    <property type="nucleotide sequence ID" value="NZ_SMKX01000074.1"/>
</dbReference>
<keyword evidence="1" id="KW-0732">Signal</keyword>
<dbReference type="AlphaFoldDB" id="A0A4R4ZKZ6"/>
<evidence type="ECO:0000313" key="3">
    <source>
        <dbReference type="Proteomes" id="UP000295124"/>
    </source>
</evidence>
<feature type="chain" id="PRO_5020277562" evidence="1">
    <location>
        <begin position="25"/>
        <end position="422"/>
    </location>
</feature>
<dbReference type="Proteomes" id="UP000295124">
    <property type="component" value="Unassembled WGS sequence"/>
</dbReference>
<sequence>MRKFALAATAVAALSVGLQTPAFAAAPDAPTDLKISMVDLHVNLTWKDDNAKNVIYVEKEGEAPYLLTTLAETAPNEFSTPAFRIKESDKTRMIVKSEVGGELSEGAVSDWFDTHRPAAPALQDANLAANLTTSLSWTLGPVADSTPNDPLDLPGNGDVFASVDLPGTNAYTQDFDAGTTSGVVPAQARPAAIKLRAMNEWGVGPWGTKIVRLGTLGAGITVPASAVYGARLGIKSTLDLFTSEGREERASGIKVELQARAKAADAWKTYGRYAGNTTTAFDTGMAAQGNRQYRLLVPARKVVSGNVIVLTPATSTSAKSSQTFIKFVSAGFTPSSVKPGANVDFSAKIQPGATISGNLQATDGKSWYNVTSAPFKNGSLLKHGGAGPDKGTYRYRIILPSIVVNGLALSATTSSTFTLTVR</sequence>
<evidence type="ECO:0000256" key="1">
    <source>
        <dbReference type="SAM" id="SignalP"/>
    </source>
</evidence>
<proteinExistence type="predicted"/>
<dbReference type="EMBL" id="SMKX01000074">
    <property type="protein sequence ID" value="TDD57462.1"/>
    <property type="molecule type" value="Genomic_DNA"/>
</dbReference>
<feature type="signal peptide" evidence="1">
    <location>
        <begin position="1"/>
        <end position="24"/>
    </location>
</feature>
<organism evidence="2 3">
    <name type="scientific">Kribbella antibiotica</name>
    <dbReference type="NCBI Taxonomy" id="190195"/>
    <lineage>
        <taxon>Bacteria</taxon>
        <taxon>Bacillati</taxon>
        <taxon>Actinomycetota</taxon>
        <taxon>Actinomycetes</taxon>
        <taxon>Propionibacteriales</taxon>
        <taxon>Kribbellaceae</taxon>
        <taxon>Kribbella</taxon>
    </lineage>
</organism>
<keyword evidence="3" id="KW-1185">Reference proteome</keyword>
<gene>
    <name evidence="2" type="ORF">E1263_23725</name>
</gene>
<reference evidence="2 3" key="1">
    <citation type="submission" date="2019-03" db="EMBL/GenBank/DDBJ databases">
        <title>Draft genome sequences of novel Actinobacteria.</title>
        <authorList>
            <person name="Sahin N."/>
            <person name="Ay H."/>
            <person name="Saygin H."/>
        </authorList>
    </citation>
    <scope>NUCLEOTIDE SEQUENCE [LARGE SCALE GENOMIC DNA]</scope>
    <source>
        <strain evidence="2 3">JCM 13523</strain>
    </source>
</reference>
<comment type="caution">
    <text evidence="2">The sequence shown here is derived from an EMBL/GenBank/DDBJ whole genome shotgun (WGS) entry which is preliminary data.</text>
</comment>
<accession>A0A4R4ZKZ6</accession>